<dbReference type="Proteomes" id="UP000001312">
    <property type="component" value="Unassembled WGS sequence"/>
</dbReference>
<name>A7E9C7_SCLS1</name>
<organism evidence="1 2">
    <name type="scientific">Sclerotinia sclerotiorum (strain ATCC 18683 / 1980 / Ss-1)</name>
    <name type="common">White mold</name>
    <name type="synonym">Whetzelinia sclerotiorum</name>
    <dbReference type="NCBI Taxonomy" id="665079"/>
    <lineage>
        <taxon>Eukaryota</taxon>
        <taxon>Fungi</taxon>
        <taxon>Dikarya</taxon>
        <taxon>Ascomycota</taxon>
        <taxon>Pezizomycotina</taxon>
        <taxon>Leotiomycetes</taxon>
        <taxon>Helotiales</taxon>
        <taxon>Sclerotiniaceae</taxon>
        <taxon>Sclerotinia</taxon>
    </lineage>
</organism>
<sequence length="87" mass="9963">MATPQNMEISLFCGLPFSALKVSDLCFPVLALNICIWSRTKHEKLPLYFLWRIIPQKEIVMNSYIRILNGVQRSSRNDGKPNQCHGA</sequence>
<dbReference type="KEGG" id="ssl:SS1G_01907"/>
<dbReference type="AlphaFoldDB" id="A7E9C7"/>
<dbReference type="InParanoid" id="A7E9C7"/>
<dbReference type="RefSeq" id="XP_001597711.1">
    <property type="nucleotide sequence ID" value="XM_001597661.1"/>
</dbReference>
<dbReference type="GeneID" id="5494142"/>
<keyword evidence="2" id="KW-1185">Reference proteome</keyword>
<protein>
    <submittedName>
        <fullName evidence="1">Uncharacterized protein</fullName>
    </submittedName>
</protein>
<dbReference type="EMBL" id="CH476622">
    <property type="protein sequence ID" value="EDN96979.1"/>
    <property type="molecule type" value="Genomic_DNA"/>
</dbReference>
<evidence type="ECO:0000313" key="1">
    <source>
        <dbReference type="EMBL" id="EDN96979.1"/>
    </source>
</evidence>
<gene>
    <name evidence="1" type="ORF">SS1G_01907</name>
</gene>
<reference evidence="2" key="1">
    <citation type="journal article" date="2011" name="PLoS Genet.">
        <title>Genomic analysis of the necrotrophic fungal pathogens Sclerotinia sclerotiorum and Botrytis cinerea.</title>
        <authorList>
            <person name="Amselem J."/>
            <person name="Cuomo C.A."/>
            <person name="van Kan J.A."/>
            <person name="Viaud M."/>
            <person name="Benito E.P."/>
            <person name="Couloux A."/>
            <person name="Coutinho P.M."/>
            <person name="de Vries R.P."/>
            <person name="Dyer P.S."/>
            <person name="Fillinger S."/>
            <person name="Fournier E."/>
            <person name="Gout L."/>
            <person name="Hahn M."/>
            <person name="Kohn L."/>
            <person name="Lapalu N."/>
            <person name="Plummer K.M."/>
            <person name="Pradier J.M."/>
            <person name="Quevillon E."/>
            <person name="Sharon A."/>
            <person name="Simon A."/>
            <person name="ten Have A."/>
            <person name="Tudzynski B."/>
            <person name="Tudzynski P."/>
            <person name="Wincker P."/>
            <person name="Andrew M."/>
            <person name="Anthouard V."/>
            <person name="Beever R.E."/>
            <person name="Beffa R."/>
            <person name="Benoit I."/>
            <person name="Bouzid O."/>
            <person name="Brault B."/>
            <person name="Chen Z."/>
            <person name="Choquer M."/>
            <person name="Collemare J."/>
            <person name="Cotton P."/>
            <person name="Danchin E.G."/>
            <person name="Da Silva C."/>
            <person name="Gautier A."/>
            <person name="Giraud C."/>
            <person name="Giraud T."/>
            <person name="Gonzalez C."/>
            <person name="Grossetete S."/>
            <person name="Guldener U."/>
            <person name="Henrissat B."/>
            <person name="Howlett B.J."/>
            <person name="Kodira C."/>
            <person name="Kretschmer M."/>
            <person name="Lappartient A."/>
            <person name="Leroch M."/>
            <person name="Levis C."/>
            <person name="Mauceli E."/>
            <person name="Neuveglise C."/>
            <person name="Oeser B."/>
            <person name="Pearson M."/>
            <person name="Poulain J."/>
            <person name="Poussereau N."/>
            <person name="Quesneville H."/>
            <person name="Rascle C."/>
            <person name="Schumacher J."/>
            <person name="Segurens B."/>
            <person name="Sexton A."/>
            <person name="Silva E."/>
            <person name="Sirven C."/>
            <person name="Soanes D.M."/>
            <person name="Talbot N.J."/>
            <person name="Templeton M."/>
            <person name="Yandava C."/>
            <person name="Yarden O."/>
            <person name="Zeng Q."/>
            <person name="Rollins J.A."/>
            <person name="Lebrun M.H."/>
            <person name="Dickman M."/>
        </authorList>
    </citation>
    <scope>NUCLEOTIDE SEQUENCE [LARGE SCALE GENOMIC DNA]</scope>
    <source>
        <strain evidence="2">ATCC 18683 / 1980 / Ss-1</strain>
    </source>
</reference>
<accession>A7E9C7</accession>
<dbReference type="HOGENOM" id="CLU_2484668_0_0_1"/>
<evidence type="ECO:0000313" key="2">
    <source>
        <dbReference type="Proteomes" id="UP000001312"/>
    </source>
</evidence>
<proteinExistence type="predicted"/>